<gene>
    <name evidence="2" type="ORF">A9K55_008692</name>
</gene>
<organism evidence="2 3">
    <name type="scientific">Cordyceps militaris</name>
    <name type="common">Caterpillar fungus</name>
    <name type="synonym">Clavaria militaris</name>
    <dbReference type="NCBI Taxonomy" id="73501"/>
    <lineage>
        <taxon>Eukaryota</taxon>
        <taxon>Fungi</taxon>
        <taxon>Dikarya</taxon>
        <taxon>Ascomycota</taxon>
        <taxon>Pezizomycotina</taxon>
        <taxon>Sordariomycetes</taxon>
        <taxon>Hypocreomycetidae</taxon>
        <taxon>Hypocreales</taxon>
        <taxon>Cordycipitaceae</taxon>
        <taxon>Cordyceps</taxon>
    </lineage>
</organism>
<reference evidence="2 3" key="1">
    <citation type="journal article" date="2017" name="BMC Genomics">
        <title>Chromosome level assembly and secondary metabolite potential of the parasitic fungus Cordyceps militaris.</title>
        <authorList>
            <person name="Kramer G.J."/>
            <person name="Nodwell J.R."/>
        </authorList>
    </citation>
    <scope>NUCLEOTIDE SEQUENCE [LARGE SCALE GENOMIC DNA]</scope>
    <source>
        <strain evidence="2 3">ATCC 34164</strain>
    </source>
</reference>
<dbReference type="GO" id="GO:0016301">
    <property type="term" value="F:kinase activity"/>
    <property type="evidence" value="ECO:0007669"/>
    <property type="project" value="UniProtKB-KW"/>
</dbReference>
<dbReference type="Proteomes" id="UP000323067">
    <property type="component" value="Chromosome vii"/>
</dbReference>
<protein>
    <submittedName>
        <fullName evidence="2">Kinase-like domain</fullName>
    </submittedName>
</protein>
<evidence type="ECO:0000313" key="3">
    <source>
        <dbReference type="Proteomes" id="UP000323067"/>
    </source>
</evidence>
<sequence length="103" mass="11611">METSNLRMLCKSAFFILWKGWTARRVIAVSLRCVAAGRFTLFENGTNIKLSDIGGGRSFGCLVFEIITEQPLFYVLDSKYQDGDPITRVFSRLGAPPDEYHEA</sequence>
<feature type="signal peptide" evidence="1">
    <location>
        <begin position="1"/>
        <end position="28"/>
    </location>
</feature>
<keyword evidence="2" id="KW-0808">Transferase</keyword>
<dbReference type="VEuPathDB" id="FungiDB:A9K55_008692"/>
<proteinExistence type="predicted"/>
<evidence type="ECO:0000256" key="1">
    <source>
        <dbReference type="SAM" id="SignalP"/>
    </source>
</evidence>
<accession>A0A2H4SHJ4</accession>
<name>A0A2H4SHJ4_CORMI</name>
<evidence type="ECO:0000313" key="2">
    <source>
        <dbReference type="EMBL" id="ATY62582.1"/>
    </source>
</evidence>
<keyword evidence="2" id="KW-0418">Kinase</keyword>
<keyword evidence="1" id="KW-0732">Signal</keyword>
<feature type="chain" id="PRO_5014152273" evidence="1">
    <location>
        <begin position="29"/>
        <end position="103"/>
    </location>
</feature>
<dbReference type="EMBL" id="CP023324">
    <property type="protein sequence ID" value="ATY62582.1"/>
    <property type="molecule type" value="Genomic_DNA"/>
</dbReference>
<dbReference type="AlphaFoldDB" id="A0A2H4SHJ4"/>